<keyword evidence="2" id="KW-1185">Reference proteome</keyword>
<name>A0ABD2P1I2_9CUCU</name>
<dbReference type="EMBL" id="JABFTP020000165">
    <property type="protein sequence ID" value="KAL3284516.1"/>
    <property type="molecule type" value="Genomic_DNA"/>
</dbReference>
<organism evidence="1 2">
    <name type="scientific">Cryptolaemus montrouzieri</name>
    <dbReference type="NCBI Taxonomy" id="559131"/>
    <lineage>
        <taxon>Eukaryota</taxon>
        <taxon>Metazoa</taxon>
        <taxon>Ecdysozoa</taxon>
        <taxon>Arthropoda</taxon>
        <taxon>Hexapoda</taxon>
        <taxon>Insecta</taxon>
        <taxon>Pterygota</taxon>
        <taxon>Neoptera</taxon>
        <taxon>Endopterygota</taxon>
        <taxon>Coleoptera</taxon>
        <taxon>Polyphaga</taxon>
        <taxon>Cucujiformia</taxon>
        <taxon>Coccinelloidea</taxon>
        <taxon>Coccinellidae</taxon>
        <taxon>Scymninae</taxon>
        <taxon>Scymnini</taxon>
        <taxon>Cryptolaemus</taxon>
    </lineage>
</organism>
<evidence type="ECO:0000313" key="1">
    <source>
        <dbReference type="EMBL" id="KAL3284516.1"/>
    </source>
</evidence>
<dbReference type="AlphaFoldDB" id="A0ABD2P1I2"/>
<reference evidence="1 2" key="1">
    <citation type="journal article" date="2021" name="BMC Biol.">
        <title>Horizontally acquired antibacterial genes associated with adaptive radiation of ladybird beetles.</title>
        <authorList>
            <person name="Li H.S."/>
            <person name="Tang X.F."/>
            <person name="Huang Y.H."/>
            <person name="Xu Z.Y."/>
            <person name="Chen M.L."/>
            <person name="Du X.Y."/>
            <person name="Qiu B.Y."/>
            <person name="Chen P.T."/>
            <person name="Zhang W."/>
            <person name="Slipinski A."/>
            <person name="Escalona H.E."/>
            <person name="Waterhouse R.M."/>
            <person name="Zwick A."/>
            <person name="Pang H."/>
        </authorList>
    </citation>
    <scope>NUCLEOTIDE SEQUENCE [LARGE SCALE GENOMIC DNA]</scope>
    <source>
        <strain evidence="1">SYSU2018</strain>
    </source>
</reference>
<evidence type="ECO:0000313" key="2">
    <source>
        <dbReference type="Proteomes" id="UP001516400"/>
    </source>
</evidence>
<protein>
    <submittedName>
        <fullName evidence="1">Uncharacterized protein</fullName>
    </submittedName>
</protein>
<gene>
    <name evidence="1" type="ORF">HHI36_018674</name>
</gene>
<comment type="caution">
    <text evidence="1">The sequence shown here is derived from an EMBL/GenBank/DDBJ whole genome shotgun (WGS) entry which is preliminary data.</text>
</comment>
<accession>A0ABD2P1I2</accession>
<sequence>MGPLLAYKYQLPSWLSTMIPFEVSNDQVFQAISIGGNAYIYDPTIIKSMDKNPNCRIDQIYRRVDEPVCKNSLYPVKSMAWKELHKPNTWLFIANGPSNAFDERDVYGRNLQIQAAVSSLELFICEKNQKKKWTLSREAQRASRT</sequence>
<proteinExistence type="predicted"/>
<dbReference type="Proteomes" id="UP001516400">
    <property type="component" value="Unassembled WGS sequence"/>
</dbReference>